<dbReference type="InterPro" id="IPR057666">
    <property type="entry name" value="DrpA_SLOG"/>
</dbReference>
<dbReference type="RefSeq" id="WP_309201151.1">
    <property type="nucleotide sequence ID" value="NZ_CP133548.1"/>
</dbReference>
<dbReference type="Pfam" id="PF17782">
    <property type="entry name" value="WHD_DprA"/>
    <property type="match status" value="1"/>
</dbReference>
<keyword evidence="5" id="KW-1185">Reference proteome</keyword>
<dbReference type="InterPro" id="IPR036388">
    <property type="entry name" value="WH-like_DNA-bd_sf"/>
</dbReference>
<accession>A0AA51RR90</accession>
<dbReference type="Gene3D" id="3.40.50.450">
    <property type="match status" value="1"/>
</dbReference>
<proteinExistence type="inferred from homology"/>
<dbReference type="InterPro" id="IPR010994">
    <property type="entry name" value="RuvA_2-like"/>
</dbReference>
<dbReference type="Proteomes" id="UP001239782">
    <property type="component" value="Chromosome"/>
</dbReference>
<dbReference type="SUPFAM" id="SSF47781">
    <property type="entry name" value="RuvA domain 2-like"/>
    <property type="match status" value="1"/>
</dbReference>
<dbReference type="AlphaFoldDB" id="A0AA51RR90"/>
<evidence type="ECO:0000313" key="4">
    <source>
        <dbReference type="EMBL" id="WMS85999.1"/>
    </source>
</evidence>
<dbReference type="InterPro" id="IPR041614">
    <property type="entry name" value="DprA_WH"/>
</dbReference>
<dbReference type="KEGG" id="plei:Q9312_12300"/>
<comment type="similarity">
    <text evidence="1">Belongs to the DprA/Smf family.</text>
</comment>
<dbReference type="Pfam" id="PF14520">
    <property type="entry name" value="HHH_5"/>
    <property type="match status" value="1"/>
</dbReference>
<dbReference type="EMBL" id="CP133548">
    <property type="protein sequence ID" value="WMS85999.1"/>
    <property type="molecule type" value="Genomic_DNA"/>
</dbReference>
<dbReference type="Gene3D" id="1.10.10.10">
    <property type="entry name" value="Winged helix-like DNA-binding domain superfamily/Winged helix DNA-binding domain"/>
    <property type="match status" value="1"/>
</dbReference>
<feature type="domain" description="Smf/DprA SLOG" evidence="2">
    <location>
        <begin position="81"/>
        <end position="288"/>
    </location>
</feature>
<protein>
    <submittedName>
        <fullName evidence="4">DNA-processing protein DprA</fullName>
    </submittedName>
</protein>
<sequence>MNLKRVSQWMTLLSISGVGPATCINILTQFESIESVFAASTEELKLAGFSDSLIQSLSWAKSPDLSELDEWLNREANHFVLTIECLDYPRLLKQTSCPPTLLYGVGDRSLLNTPQIAVVGSRNPTAAGLSQARKFCKGLARQGLTITSGLALGIDGMAHSSALSVDGATIAVAATGLDRVYPARHRSLAQQISETGLIISEFPLGTQPKANHFPQRNRIISGLSLGTLVVEAAPQSGSLITARLALEQDREVFAIPGSVDNTLAKGCHLLIKQGAHLVESIDDVLSQLGWLAQAQNLLQEEKLPTPDLTEDLYRLLVNVDFSPTAIDTLVERVKKPVAELSPKLLTLELEGWVTQSHGGYMRLK</sequence>
<dbReference type="InterPro" id="IPR003488">
    <property type="entry name" value="DprA"/>
</dbReference>
<evidence type="ECO:0000259" key="3">
    <source>
        <dbReference type="Pfam" id="PF17782"/>
    </source>
</evidence>
<gene>
    <name evidence="4" type="primary">dprA</name>
    <name evidence="4" type="ORF">Q9312_12300</name>
</gene>
<dbReference type="Pfam" id="PF02481">
    <property type="entry name" value="DNA_processg_A"/>
    <property type="match status" value="1"/>
</dbReference>
<feature type="domain" description="DprA winged helix" evidence="3">
    <location>
        <begin position="300"/>
        <end position="359"/>
    </location>
</feature>
<evidence type="ECO:0000259" key="2">
    <source>
        <dbReference type="Pfam" id="PF02481"/>
    </source>
</evidence>
<reference evidence="4 5" key="1">
    <citation type="submission" date="2023-08" db="EMBL/GenBank/DDBJ databases">
        <title>Pleionea litopenaei sp. nov., isolated from stomach of juvenile Litopenaeus vannamei.</title>
        <authorList>
            <person name="Rho A.M."/>
            <person name="Hwang C.Y."/>
        </authorList>
    </citation>
    <scope>NUCLEOTIDE SEQUENCE [LARGE SCALE GENOMIC DNA]</scope>
    <source>
        <strain evidence="4 5">HL-JVS1</strain>
    </source>
</reference>
<dbReference type="PANTHER" id="PTHR43022">
    <property type="entry name" value="PROTEIN SMF"/>
    <property type="match status" value="1"/>
</dbReference>
<name>A0AA51RR90_9GAMM</name>
<organism evidence="4 5">
    <name type="scientific">Pleionea litopenaei</name>
    <dbReference type="NCBI Taxonomy" id="3070815"/>
    <lineage>
        <taxon>Bacteria</taxon>
        <taxon>Pseudomonadati</taxon>
        <taxon>Pseudomonadota</taxon>
        <taxon>Gammaproteobacteria</taxon>
        <taxon>Oceanospirillales</taxon>
        <taxon>Pleioneaceae</taxon>
        <taxon>Pleionea</taxon>
    </lineage>
</organism>
<dbReference type="GO" id="GO:0009294">
    <property type="term" value="P:DNA-mediated transformation"/>
    <property type="evidence" value="ECO:0007669"/>
    <property type="project" value="InterPro"/>
</dbReference>
<dbReference type="NCBIfam" id="TIGR00732">
    <property type="entry name" value="dprA"/>
    <property type="match status" value="1"/>
</dbReference>
<evidence type="ECO:0000256" key="1">
    <source>
        <dbReference type="ARBA" id="ARBA00006525"/>
    </source>
</evidence>
<dbReference type="SUPFAM" id="SSF102405">
    <property type="entry name" value="MCP/YpsA-like"/>
    <property type="match status" value="1"/>
</dbReference>
<evidence type="ECO:0000313" key="5">
    <source>
        <dbReference type="Proteomes" id="UP001239782"/>
    </source>
</evidence>
<dbReference type="PANTHER" id="PTHR43022:SF1">
    <property type="entry name" value="PROTEIN SMF"/>
    <property type="match status" value="1"/>
</dbReference>